<evidence type="ECO:0000259" key="7">
    <source>
        <dbReference type="Pfam" id="PF12698"/>
    </source>
</evidence>
<evidence type="ECO:0000256" key="3">
    <source>
        <dbReference type="ARBA" id="ARBA00022989"/>
    </source>
</evidence>
<comment type="subcellular location">
    <subcellularLocation>
        <location evidence="1">Membrane</location>
        <topology evidence="1">Multi-pass membrane protein</topology>
    </subcellularLocation>
</comment>
<proteinExistence type="predicted"/>
<accession>A0ABU6ACZ1</accession>
<dbReference type="InterPro" id="IPR013525">
    <property type="entry name" value="ABC2_TM"/>
</dbReference>
<feature type="transmembrane region" description="Helical" evidence="6">
    <location>
        <begin position="611"/>
        <end position="629"/>
    </location>
</feature>
<feature type="domain" description="ABC-2 type transporter transmembrane" evidence="7">
    <location>
        <begin position="26"/>
        <end position="175"/>
    </location>
</feature>
<evidence type="ECO:0000256" key="5">
    <source>
        <dbReference type="SAM" id="Coils"/>
    </source>
</evidence>
<feature type="transmembrane region" description="Helical" evidence="6">
    <location>
        <begin position="522"/>
        <end position="543"/>
    </location>
</feature>
<dbReference type="NCBIfam" id="TIGR03062">
    <property type="entry name" value="pip_yhgE_Cterm"/>
    <property type="match status" value="1"/>
</dbReference>
<dbReference type="NCBIfam" id="TIGR03061">
    <property type="entry name" value="pip_yhgE_Nterm"/>
    <property type="match status" value="1"/>
</dbReference>
<dbReference type="InterPro" id="IPR017500">
    <property type="entry name" value="Phage_infect_YhgE_N"/>
</dbReference>
<dbReference type="Pfam" id="PF12698">
    <property type="entry name" value="ABC2_membrane_3"/>
    <property type="match status" value="2"/>
</dbReference>
<dbReference type="PANTHER" id="PTHR43077">
    <property type="entry name" value="TRANSPORT PERMEASE YVFS-RELATED"/>
    <property type="match status" value="1"/>
</dbReference>
<evidence type="ECO:0000256" key="4">
    <source>
        <dbReference type="ARBA" id="ARBA00023136"/>
    </source>
</evidence>
<keyword evidence="9" id="KW-1185">Reference proteome</keyword>
<evidence type="ECO:0000313" key="9">
    <source>
        <dbReference type="Proteomes" id="UP001327093"/>
    </source>
</evidence>
<dbReference type="InterPro" id="IPR017501">
    <property type="entry name" value="Phage_infect_YhgE_C"/>
</dbReference>
<dbReference type="RefSeq" id="WP_324266864.1">
    <property type="nucleotide sequence ID" value="NZ_JAWLNX010000012.1"/>
</dbReference>
<reference evidence="8 9" key="1">
    <citation type="submission" date="2023-10" db="EMBL/GenBank/DDBJ databases">
        <title>Saccharopolyspora sp. nov., isolated from mangrove soil.</title>
        <authorList>
            <person name="Lu Y."/>
            <person name="Liu W."/>
        </authorList>
    </citation>
    <scope>NUCLEOTIDE SEQUENCE [LARGE SCALE GENOMIC DNA]</scope>
    <source>
        <strain evidence="8 9">S2-29</strain>
    </source>
</reference>
<organism evidence="8 9">
    <name type="scientific">Saccharopolyspora mangrovi</name>
    <dbReference type="NCBI Taxonomy" id="3082379"/>
    <lineage>
        <taxon>Bacteria</taxon>
        <taxon>Bacillati</taxon>
        <taxon>Actinomycetota</taxon>
        <taxon>Actinomycetes</taxon>
        <taxon>Pseudonocardiales</taxon>
        <taxon>Pseudonocardiaceae</taxon>
        <taxon>Saccharopolyspora</taxon>
    </lineage>
</organism>
<feature type="transmembrane region" description="Helical" evidence="6">
    <location>
        <begin position="451"/>
        <end position="471"/>
    </location>
</feature>
<dbReference type="EMBL" id="JAWLNX010000012">
    <property type="protein sequence ID" value="MEB3369379.1"/>
    <property type="molecule type" value="Genomic_DNA"/>
</dbReference>
<comment type="caution">
    <text evidence="8">The sequence shown here is derived from an EMBL/GenBank/DDBJ whole genome shotgun (WGS) entry which is preliminary data.</text>
</comment>
<protein>
    <submittedName>
        <fullName evidence="8">YhgE/Pip domain-containing protein</fullName>
    </submittedName>
</protein>
<evidence type="ECO:0000313" key="8">
    <source>
        <dbReference type="EMBL" id="MEB3369379.1"/>
    </source>
</evidence>
<dbReference type="Gene3D" id="3.40.1710.10">
    <property type="entry name" value="abc type-2 transporter like domain"/>
    <property type="match status" value="1"/>
</dbReference>
<feature type="transmembrane region" description="Helical" evidence="6">
    <location>
        <begin position="21"/>
        <end position="40"/>
    </location>
</feature>
<feature type="domain" description="ABC-2 type transporter transmembrane" evidence="7">
    <location>
        <begin position="441"/>
        <end position="625"/>
    </location>
</feature>
<feature type="transmembrane region" description="Helical" evidence="6">
    <location>
        <begin position="550"/>
        <end position="570"/>
    </location>
</feature>
<evidence type="ECO:0000256" key="1">
    <source>
        <dbReference type="ARBA" id="ARBA00004141"/>
    </source>
</evidence>
<evidence type="ECO:0000256" key="2">
    <source>
        <dbReference type="ARBA" id="ARBA00022692"/>
    </source>
</evidence>
<name>A0ABU6ACZ1_9PSEU</name>
<dbReference type="InterPro" id="IPR051328">
    <property type="entry name" value="T7SS_ABC-Transporter"/>
</dbReference>
<feature type="coiled-coil region" evidence="5">
    <location>
        <begin position="317"/>
        <end position="344"/>
    </location>
</feature>
<dbReference type="Proteomes" id="UP001327093">
    <property type="component" value="Unassembled WGS sequence"/>
</dbReference>
<gene>
    <name evidence="8" type="ORF">R4I43_18365</name>
</gene>
<keyword evidence="3 6" id="KW-1133">Transmembrane helix</keyword>
<keyword evidence="5" id="KW-0175">Coiled coil</keyword>
<evidence type="ECO:0000256" key="6">
    <source>
        <dbReference type="SAM" id="Phobius"/>
    </source>
</evidence>
<keyword evidence="4 6" id="KW-0472">Membrane</keyword>
<sequence>MKAVRLAWLELRRFRGPLLRLVPLVLILVPLLYGSLYLWSNWDPYGKLDRVPVAVVNNDRAVDRQGEHLDAGVQFIKQLKVNDVFDWRFVRGTDARRGLAEGRYYFVIEVPTDFSAKLAAAADGNPQRAAVRLTKNDANGFIAGIMADTVKPELQNQINAAAHASFARALYGELGQMREKLQAASEASKKLVDGTALSQQGTAALTRGLGGVRDGTSLVSNGVRDISQATGQLDRQLNTIADFTADQLPGAVNSLVNASGVAVSSLTSISTATGLLEQQAADGLSAVQGLGRSHPELRGDPAYEQALDTSGRIASGAASADSRAREALRTAEEANRRARAVQSSMGPLQERVRSITAPVDTLHSGTTQVASGSQGIAGGLNSLVAGSNVLQTGAGQLNDGSRDLQGMIDDTLRRIPPTNPTEVSRAADVLGSPTEIRTDNLNPAYVYGRGLAPFFFGIALWVFGLFAYLLLKPVNLRALADKVNPFTIAVAGLLPAAALGVIGGLVLFAVVNFGLGLNPVSVWWTVGLLSLAAVTFVSIDHLLRTALGAVGDLLSLVLLIVQLTASGGLYPMETTPTPFQAIHPFLPMTYLVDGLRVTISGGLEVHLYRDLIVLGCVLLAVVLLTTAVVHRQRTWTLGRLHPQIEL</sequence>
<dbReference type="PANTHER" id="PTHR43077:SF5">
    <property type="entry name" value="PHAGE INFECTION PROTEIN"/>
    <property type="match status" value="1"/>
</dbReference>
<feature type="transmembrane region" description="Helical" evidence="6">
    <location>
        <begin position="483"/>
        <end position="510"/>
    </location>
</feature>
<keyword evidence="2 6" id="KW-0812">Transmembrane</keyword>